<reference evidence="2 3" key="1">
    <citation type="submission" date="2024-04" db="EMBL/GenBank/DDBJ databases">
        <title>Okeanomitos corallinicola gen. &amp; sp. nov. (Nostocales, Cyanobacteria), a new toxic marine heterocyst-forming cyanobacterium from a coral reef.</title>
        <authorList>
            <person name="Li H."/>
            <person name="Li R."/>
            <person name="Kang J."/>
            <person name="Hii K.S."/>
            <person name="Mohamed H.F."/>
            <person name="Xu X."/>
            <person name="Luo Z."/>
        </authorList>
    </citation>
    <scope>NUCLEOTIDE SEQUENCE [LARGE SCALE GENOMIC DNA]</scope>
    <source>
        <strain evidence="2 3">TIOX110</strain>
    </source>
</reference>
<accession>A0ABZ2URU6</accession>
<dbReference type="InterPro" id="IPR027417">
    <property type="entry name" value="P-loop_NTPase"/>
</dbReference>
<proteinExistence type="predicted"/>
<dbReference type="InterPro" id="IPR002182">
    <property type="entry name" value="NB-ARC"/>
</dbReference>
<evidence type="ECO:0000313" key="2">
    <source>
        <dbReference type="EMBL" id="WZB88112.1"/>
    </source>
</evidence>
<keyword evidence="3" id="KW-1185">Reference proteome</keyword>
<dbReference type="Pfam" id="PF00931">
    <property type="entry name" value="NB-ARC"/>
    <property type="match status" value="1"/>
</dbReference>
<dbReference type="PRINTS" id="PR00364">
    <property type="entry name" value="DISEASERSIST"/>
</dbReference>
<dbReference type="Gene3D" id="3.40.50.300">
    <property type="entry name" value="P-loop containing nucleotide triphosphate hydrolases"/>
    <property type="match status" value="1"/>
</dbReference>
<dbReference type="Proteomes" id="UP001483337">
    <property type="component" value="Chromosome"/>
</dbReference>
<dbReference type="EMBL" id="CP150886">
    <property type="protein sequence ID" value="WZB88112.1"/>
    <property type="molecule type" value="Genomic_DNA"/>
</dbReference>
<feature type="domain" description="NB-ARC" evidence="1">
    <location>
        <begin position="160"/>
        <end position="262"/>
    </location>
</feature>
<protein>
    <submittedName>
        <fullName evidence="2">NB-ARC domain-containing protein</fullName>
    </submittedName>
</protein>
<evidence type="ECO:0000259" key="1">
    <source>
        <dbReference type="Pfam" id="PF00931"/>
    </source>
</evidence>
<gene>
    <name evidence="2" type="ORF">WJM97_22645</name>
</gene>
<dbReference type="RefSeq" id="WP_353931021.1">
    <property type="nucleotide sequence ID" value="NZ_CP150886.1"/>
</dbReference>
<evidence type="ECO:0000313" key="3">
    <source>
        <dbReference type="Proteomes" id="UP001483337"/>
    </source>
</evidence>
<organism evidence="2 3">
    <name type="scientific">Okeanomitos corallinicola TIOX110</name>
    <dbReference type="NCBI Taxonomy" id="3133117"/>
    <lineage>
        <taxon>Bacteria</taxon>
        <taxon>Bacillati</taxon>
        <taxon>Cyanobacteriota</taxon>
        <taxon>Cyanophyceae</taxon>
        <taxon>Nostocales</taxon>
        <taxon>Aphanizomenonaceae</taxon>
        <taxon>Okeanomitos</taxon>
    </lineage>
</organism>
<name>A0ABZ2URU6_9CYAN</name>
<sequence>MSVADFQLQEEEFIEAQKNWELEKLYLDLASAKRKALTPVEKKLLRGLLCGCSPAEIAKRVYHSRNSSTVRVYLSNGIYKYIEEMLTNQLGYSVKLKNWSHVTHLLENAGYKKNFFYAQQVNSLIKNSTKLELDTFPTESKRFQDWGEAVDVSSFHGRNTELTTVSEWILQQDCRLVAVLGMGGIGKTTFSIKLAQEIQDQFEYVIWRSLHLFPSIDMLLTDLMQILSPTAEIDETITLNHRISQLIDSLRQVRCLIVLDDFNAILYNNSQVLKTKKLDQHSQIQYCTGYQGYGELITRVGNCQHQSCLLITSREKPPELAEIEGEKLPVRSLNLDGLSTTESFLILENKGLTTLDYTDTNILIDAYNGHPLFLKLVATTIKNLFGGNIYQFLEQGTLIFGDIRRILEQQFNCLSDLEKYIMYWLVLHPDLTAVLTFTSNVLPGHLPKTGSRLILESLELLQQRSFIDIKSANISPSKIWKEYILEGLQEKDLQFTTETENNLLINDPALMSQLKKDLQKKSN</sequence>
<dbReference type="SUPFAM" id="SSF52540">
    <property type="entry name" value="P-loop containing nucleoside triphosphate hydrolases"/>
    <property type="match status" value="1"/>
</dbReference>